<dbReference type="Proteomes" id="UP000467841">
    <property type="component" value="Unassembled WGS sequence"/>
</dbReference>
<dbReference type="SUPFAM" id="SSF52058">
    <property type="entry name" value="L domain-like"/>
    <property type="match status" value="2"/>
</dbReference>
<reference evidence="2" key="1">
    <citation type="submission" date="2020-01" db="EMBL/GenBank/DDBJ databases">
        <authorList>
            <person name="Mishra B."/>
        </authorList>
    </citation>
    <scope>NUCLEOTIDE SEQUENCE [LARGE SCALE GENOMIC DNA]</scope>
</reference>
<organism evidence="2 3">
    <name type="scientific">Microthlaspi erraticum</name>
    <dbReference type="NCBI Taxonomy" id="1685480"/>
    <lineage>
        <taxon>Eukaryota</taxon>
        <taxon>Viridiplantae</taxon>
        <taxon>Streptophyta</taxon>
        <taxon>Embryophyta</taxon>
        <taxon>Tracheophyta</taxon>
        <taxon>Spermatophyta</taxon>
        <taxon>Magnoliopsida</taxon>
        <taxon>eudicotyledons</taxon>
        <taxon>Gunneridae</taxon>
        <taxon>Pentapetalae</taxon>
        <taxon>rosids</taxon>
        <taxon>malvids</taxon>
        <taxon>Brassicales</taxon>
        <taxon>Brassicaceae</taxon>
        <taxon>Coluteocarpeae</taxon>
        <taxon>Microthlaspi</taxon>
    </lineage>
</organism>
<sequence length="548" mass="60033">MRCISMYVQPLRNLKKMDLSYSKNLMELPDISSATQLVELNLMGCSSLMELPSSIGNAINLLDVNLSGCSSLLELPSSIGNAVNLVEFNLSGCSSLVELPSSIGNAINLKTLNLDGCSNLVKLPSSIGNITNLSILKLGGCSRLVDLPFSIGNITFLKELTLVDCSCLVELPSSIGNAFLLRKLDLSGCFKLVKLPSSIGNAFIINKLDLSGCLSLVELPSSIGSIVNLHTLSLIGCSSLMELPSSIGNVTNITEMDFSGCSSLVEIPFAIGNLHKLERLSFKGCSKIKVLPFNINLKSLNLVDLSDCVLLKLFPEISTNIKFLMLSGTAIEEIPSSTVSWSRLYRLILKGCKKLVSLPQLSDSLSHLDAENCESLERLDCFFLNQNITLNFANCFKLNQEARDLIVQIQTRGVTILPGVEVPAYFTYRATQDFLTLKLDHKPLHTALRFKGSILLINEAGVGACLWMRLHCRIMFRQNGLTVTQSPTNLVVSPVLAEHLYTFEIIEEVTSDELFFRFEIYTFTDTGTWKIGECGVIQLLEIPLIGNA</sequence>
<dbReference type="Pfam" id="PF00560">
    <property type="entry name" value="LRR_1"/>
    <property type="match status" value="2"/>
</dbReference>
<keyword evidence="1" id="KW-0611">Plant defense</keyword>
<dbReference type="InterPro" id="IPR001611">
    <property type="entry name" value="Leu-rich_rpt"/>
</dbReference>
<dbReference type="AlphaFoldDB" id="A0A6D2KY60"/>
<keyword evidence="3" id="KW-1185">Reference proteome</keyword>
<dbReference type="OrthoDB" id="1112901at2759"/>
<dbReference type="GO" id="GO:0006952">
    <property type="term" value="P:defense response"/>
    <property type="evidence" value="ECO:0007669"/>
    <property type="project" value="UniProtKB-KW"/>
</dbReference>
<dbReference type="PANTHER" id="PTHR36766:SF30">
    <property type="entry name" value="TIR-NBS TYPE DISEASE RESISTANCE PROTEIN-RELATED"/>
    <property type="match status" value="1"/>
</dbReference>
<accession>A0A6D2KY60</accession>
<evidence type="ECO:0000256" key="1">
    <source>
        <dbReference type="ARBA" id="ARBA00022821"/>
    </source>
</evidence>
<evidence type="ECO:0000313" key="2">
    <source>
        <dbReference type="EMBL" id="CAA7058264.1"/>
    </source>
</evidence>
<dbReference type="EMBL" id="CACVBM020001718">
    <property type="protein sequence ID" value="CAA7058264.1"/>
    <property type="molecule type" value="Genomic_DNA"/>
</dbReference>
<protein>
    <submittedName>
        <fullName evidence="2">Uncharacterized protein</fullName>
    </submittedName>
</protein>
<evidence type="ECO:0000313" key="3">
    <source>
        <dbReference type="Proteomes" id="UP000467841"/>
    </source>
</evidence>
<gene>
    <name evidence="2" type="ORF">MERR_LOCUS45500</name>
</gene>
<comment type="caution">
    <text evidence="2">The sequence shown here is derived from an EMBL/GenBank/DDBJ whole genome shotgun (WGS) entry which is preliminary data.</text>
</comment>
<name>A0A6D2KY60_9BRAS</name>
<dbReference type="InterPro" id="IPR032675">
    <property type="entry name" value="LRR_dom_sf"/>
</dbReference>
<proteinExistence type="predicted"/>
<dbReference type="Gene3D" id="3.80.10.10">
    <property type="entry name" value="Ribonuclease Inhibitor"/>
    <property type="match status" value="3"/>
</dbReference>
<dbReference type="PANTHER" id="PTHR36766">
    <property type="entry name" value="PLANT BROAD-SPECTRUM MILDEW RESISTANCE PROTEIN RPW8"/>
    <property type="match status" value="1"/>
</dbReference>